<dbReference type="EMBL" id="ML120420">
    <property type="protein sequence ID" value="RPA95858.1"/>
    <property type="molecule type" value="Genomic_DNA"/>
</dbReference>
<feature type="compositionally biased region" description="Acidic residues" evidence="1">
    <location>
        <begin position="134"/>
        <end position="151"/>
    </location>
</feature>
<dbReference type="Proteomes" id="UP000276215">
    <property type="component" value="Unassembled WGS sequence"/>
</dbReference>
<feature type="region of interest" description="Disordered" evidence="1">
    <location>
        <begin position="128"/>
        <end position="151"/>
    </location>
</feature>
<sequence length="252" mass="28842">MPRRSSETIKTTKPPKYIADTGMNAEGYYYLKIYIKSIIVPGTPPLEYDRFDVKDDVYCQWLHNALKEIGPRFFPGGEGALVWPLDYTEIFKTVHRAIRVLTPKIKHHYREFGRGYFENQALDNQTDSAQAEAYDADDSGDTEVENGEPENCDDDYDGDTAVEEDAMMVDGEVVPEELDEEITLITDQDDQGEYMRDKRMDAAATELKDLIDLMKPESFSQLPDLADDCFDWEEAEDSNILDTVRHLAILDQ</sequence>
<protein>
    <submittedName>
        <fullName evidence="2">Uncharacterized protein</fullName>
    </submittedName>
</protein>
<gene>
    <name evidence="2" type="ORF">L873DRAFT_1845696</name>
</gene>
<accession>A0A3N4JFW8</accession>
<keyword evidence="3" id="KW-1185">Reference proteome</keyword>
<name>A0A3N4JFW8_9PEZI</name>
<organism evidence="2 3">
    <name type="scientific">Choiromyces venosus 120613-1</name>
    <dbReference type="NCBI Taxonomy" id="1336337"/>
    <lineage>
        <taxon>Eukaryota</taxon>
        <taxon>Fungi</taxon>
        <taxon>Dikarya</taxon>
        <taxon>Ascomycota</taxon>
        <taxon>Pezizomycotina</taxon>
        <taxon>Pezizomycetes</taxon>
        <taxon>Pezizales</taxon>
        <taxon>Tuberaceae</taxon>
        <taxon>Choiromyces</taxon>
    </lineage>
</organism>
<evidence type="ECO:0000313" key="2">
    <source>
        <dbReference type="EMBL" id="RPA95858.1"/>
    </source>
</evidence>
<dbReference type="AlphaFoldDB" id="A0A3N4JFW8"/>
<evidence type="ECO:0000313" key="3">
    <source>
        <dbReference type="Proteomes" id="UP000276215"/>
    </source>
</evidence>
<proteinExistence type="predicted"/>
<evidence type="ECO:0000256" key="1">
    <source>
        <dbReference type="SAM" id="MobiDB-lite"/>
    </source>
</evidence>
<reference evidence="2 3" key="1">
    <citation type="journal article" date="2018" name="Nat. Ecol. Evol.">
        <title>Pezizomycetes genomes reveal the molecular basis of ectomycorrhizal truffle lifestyle.</title>
        <authorList>
            <person name="Murat C."/>
            <person name="Payen T."/>
            <person name="Noel B."/>
            <person name="Kuo A."/>
            <person name="Morin E."/>
            <person name="Chen J."/>
            <person name="Kohler A."/>
            <person name="Krizsan K."/>
            <person name="Balestrini R."/>
            <person name="Da Silva C."/>
            <person name="Montanini B."/>
            <person name="Hainaut M."/>
            <person name="Levati E."/>
            <person name="Barry K.W."/>
            <person name="Belfiori B."/>
            <person name="Cichocki N."/>
            <person name="Clum A."/>
            <person name="Dockter R.B."/>
            <person name="Fauchery L."/>
            <person name="Guy J."/>
            <person name="Iotti M."/>
            <person name="Le Tacon F."/>
            <person name="Lindquist E.A."/>
            <person name="Lipzen A."/>
            <person name="Malagnac F."/>
            <person name="Mello A."/>
            <person name="Molinier V."/>
            <person name="Miyauchi S."/>
            <person name="Poulain J."/>
            <person name="Riccioni C."/>
            <person name="Rubini A."/>
            <person name="Sitrit Y."/>
            <person name="Splivallo R."/>
            <person name="Traeger S."/>
            <person name="Wang M."/>
            <person name="Zifcakova L."/>
            <person name="Wipf D."/>
            <person name="Zambonelli A."/>
            <person name="Paolocci F."/>
            <person name="Nowrousian M."/>
            <person name="Ottonello S."/>
            <person name="Baldrian P."/>
            <person name="Spatafora J.W."/>
            <person name="Henrissat B."/>
            <person name="Nagy L.G."/>
            <person name="Aury J.M."/>
            <person name="Wincker P."/>
            <person name="Grigoriev I.V."/>
            <person name="Bonfante P."/>
            <person name="Martin F.M."/>
        </authorList>
    </citation>
    <scope>NUCLEOTIDE SEQUENCE [LARGE SCALE GENOMIC DNA]</scope>
    <source>
        <strain evidence="2 3">120613-1</strain>
    </source>
</reference>
<dbReference type="OrthoDB" id="5479211at2759"/>